<comment type="caution">
    <text evidence="4">The sequence shown here is derived from an EMBL/GenBank/DDBJ whole genome shotgun (WGS) entry which is preliminary data.</text>
</comment>
<evidence type="ECO:0000313" key="4">
    <source>
        <dbReference type="EMBL" id="PSR33534.1"/>
    </source>
</evidence>
<dbReference type="EMBL" id="PXYW01000019">
    <property type="protein sequence ID" value="PSR33534.1"/>
    <property type="molecule type" value="Genomic_DNA"/>
</dbReference>
<dbReference type="GO" id="GO:0070007">
    <property type="term" value="F:glutamic-type endopeptidase activity"/>
    <property type="evidence" value="ECO:0007669"/>
    <property type="project" value="InterPro"/>
</dbReference>
<dbReference type="Pfam" id="PF01828">
    <property type="entry name" value="Peptidase_A4"/>
    <property type="match status" value="1"/>
</dbReference>
<evidence type="ECO:0000256" key="2">
    <source>
        <dbReference type="SAM" id="MobiDB-lite"/>
    </source>
</evidence>
<keyword evidence="3" id="KW-0732">Signal</keyword>
<dbReference type="CDD" id="cd13426">
    <property type="entry name" value="Peptidase_G1"/>
    <property type="match status" value="1"/>
</dbReference>
<dbReference type="GO" id="GO:0006508">
    <property type="term" value="P:proteolysis"/>
    <property type="evidence" value="ECO:0007669"/>
    <property type="project" value="InterPro"/>
</dbReference>
<organism evidence="4 5">
    <name type="scientific">Sulfobacillus benefaciens</name>
    <dbReference type="NCBI Taxonomy" id="453960"/>
    <lineage>
        <taxon>Bacteria</taxon>
        <taxon>Bacillati</taxon>
        <taxon>Bacillota</taxon>
        <taxon>Clostridia</taxon>
        <taxon>Eubacteriales</taxon>
        <taxon>Clostridiales Family XVII. Incertae Sedis</taxon>
        <taxon>Sulfobacillus</taxon>
    </lineage>
</organism>
<sequence>MHRLSVFFSSVALCAAFAAPALAGPSASAVPLNAPRIRLGHSKSSGSLAYGWSSSNWSGYAITGSAPYTSITGNWIVPQVTGGHGSTYSSAWIGIDGFNNSDLIQTGTEQDYYSGSAHYDAWWEILPAAETVIPDFVVNPGDHMSASIVKGSNGQWTITLDNVTTGQTFSTVQSYSGPGSSAEWILEAPTIGGRVAPLANYGQTVFDPGTANQANPGLVISDGGVMIQKRSQVSTPSAPDSDTDGFAVAYGSVAPQPPQS</sequence>
<dbReference type="SUPFAM" id="SSF49899">
    <property type="entry name" value="Concanavalin A-like lectins/glucanases"/>
    <property type="match status" value="1"/>
</dbReference>
<proteinExistence type="predicted"/>
<gene>
    <name evidence="4" type="ORF">C7B46_09655</name>
</gene>
<dbReference type="Proteomes" id="UP000242972">
    <property type="component" value="Unassembled WGS sequence"/>
</dbReference>
<evidence type="ECO:0000256" key="1">
    <source>
        <dbReference type="PIRSR" id="PIRSR600250-50"/>
    </source>
</evidence>
<feature type="region of interest" description="Disordered" evidence="2">
    <location>
        <begin position="230"/>
        <end position="260"/>
    </location>
</feature>
<feature type="signal peptide" evidence="3">
    <location>
        <begin position="1"/>
        <end position="23"/>
    </location>
</feature>
<feature type="active site" description="Proton acceptor" evidence="1">
    <location>
        <position position="187"/>
    </location>
</feature>
<dbReference type="PANTHER" id="PTHR37536:SF1">
    <property type="entry name" value="ASPERGILLOPEPSIN, PUTAITVE (AFU_ORTHOLOGUE AFUA_7G01200)"/>
    <property type="match status" value="1"/>
</dbReference>
<dbReference type="InterPro" id="IPR038656">
    <property type="entry name" value="Peptidase_G1_sf"/>
</dbReference>
<accession>A0A2T2XG98</accession>
<reference evidence="4 5" key="1">
    <citation type="journal article" date="2014" name="BMC Genomics">
        <title>Comparison of environmental and isolate Sulfobacillus genomes reveals diverse carbon, sulfur, nitrogen, and hydrogen metabolisms.</title>
        <authorList>
            <person name="Justice N.B."/>
            <person name="Norman A."/>
            <person name="Brown C.T."/>
            <person name="Singh A."/>
            <person name="Thomas B.C."/>
            <person name="Banfield J.F."/>
        </authorList>
    </citation>
    <scope>NUCLEOTIDE SEQUENCE [LARGE SCALE GENOMIC DNA]</scope>
    <source>
        <strain evidence="4">AMDSBA4</strain>
    </source>
</reference>
<dbReference type="AlphaFoldDB" id="A0A2T2XG98"/>
<evidence type="ECO:0008006" key="6">
    <source>
        <dbReference type="Google" id="ProtNLM"/>
    </source>
</evidence>
<evidence type="ECO:0000313" key="5">
    <source>
        <dbReference type="Proteomes" id="UP000242972"/>
    </source>
</evidence>
<dbReference type="Gene3D" id="2.60.120.700">
    <property type="entry name" value="Peptidase G1"/>
    <property type="match status" value="1"/>
</dbReference>
<feature type="compositionally biased region" description="Polar residues" evidence="2">
    <location>
        <begin position="230"/>
        <end position="240"/>
    </location>
</feature>
<dbReference type="PANTHER" id="PTHR37536">
    <property type="entry name" value="PUTATIVE (AFU_ORTHOLOGUE AFUA_3G02970)-RELATED"/>
    <property type="match status" value="1"/>
</dbReference>
<feature type="chain" id="PRO_5039036525" description="Peptidase A4 family protein" evidence="3">
    <location>
        <begin position="24"/>
        <end position="260"/>
    </location>
</feature>
<dbReference type="InterPro" id="IPR000250">
    <property type="entry name" value="Peptidase_G1"/>
</dbReference>
<dbReference type="InterPro" id="IPR013320">
    <property type="entry name" value="ConA-like_dom_sf"/>
</dbReference>
<name>A0A2T2XG98_9FIRM</name>
<protein>
    <recommendedName>
        <fullName evidence="6">Peptidase A4 family protein</fullName>
    </recommendedName>
</protein>
<evidence type="ECO:0000256" key="3">
    <source>
        <dbReference type="SAM" id="SignalP"/>
    </source>
</evidence>